<keyword evidence="3" id="KW-1185">Reference proteome</keyword>
<evidence type="ECO:0000313" key="2">
    <source>
        <dbReference type="EMBL" id="GAA5017033.1"/>
    </source>
</evidence>
<feature type="signal peptide" evidence="1">
    <location>
        <begin position="1"/>
        <end position="27"/>
    </location>
</feature>
<proteinExistence type="predicted"/>
<accession>A0ABP9J103</accession>
<evidence type="ECO:0008006" key="4">
    <source>
        <dbReference type="Google" id="ProtNLM"/>
    </source>
</evidence>
<reference evidence="3" key="1">
    <citation type="journal article" date="2019" name="Int. J. Syst. Evol. Microbiol.">
        <title>The Global Catalogue of Microorganisms (GCM) 10K type strain sequencing project: providing services to taxonomists for standard genome sequencing and annotation.</title>
        <authorList>
            <consortium name="The Broad Institute Genomics Platform"/>
            <consortium name="The Broad Institute Genome Sequencing Center for Infectious Disease"/>
            <person name="Wu L."/>
            <person name="Ma J."/>
        </authorList>
    </citation>
    <scope>NUCLEOTIDE SEQUENCE [LARGE SCALE GENOMIC DNA]</scope>
    <source>
        <strain evidence="3">JCM 18409</strain>
    </source>
</reference>
<comment type="caution">
    <text evidence="2">The sequence shown here is derived from an EMBL/GenBank/DDBJ whole genome shotgun (WGS) entry which is preliminary data.</text>
</comment>
<dbReference type="Proteomes" id="UP001501759">
    <property type="component" value="Unassembled WGS sequence"/>
</dbReference>
<dbReference type="PROSITE" id="PS51257">
    <property type="entry name" value="PROKAR_LIPOPROTEIN"/>
    <property type="match status" value="1"/>
</dbReference>
<keyword evidence="1" id="KW-0732">Signal</keyword>
<evidence type="ECO:0000313" key="3">
    <source>
        <dbReference type="Proteomes" id="UP001501759"/>
    </source>
</evidence>
<sequence length="248" mass="27030">MVGHRRRTRAILGVVCSAALLAVSACSQDGATSPKTVRELAGSAEAAQARKQAEQEIRETITYWDAHTALSLGLVTVDDSCVGGQAREWFSVDGDDQYKIHCTMYVNAYFGADPDHAADTIDSILTAGDHRGSRIPFGHDFFYATKVVDYYRGKTGDPQGPGTGEPNELFSAPTITLDWDQVRQDGKRQRIEELPACSPGDPPVQRCLREPASTSVTNLRDQYGMVFKLAFSGNNYFTVSQDGRTVSG</sequence>
<protein>
    <recommendedName>
        <fullName evidence="4">Lipoprotein</fullName>
    </recommendedName>
</protein>
<gene>
    <name evidence="2" type="ORF">GCM10023335_43300</name>
</gene>
<feature type="chain" id="PRO_5047044297" description="Lipoprotein" evidence="1">
    <location>
        <begin position="28"/>
        <end position="248"/>
    </location>
</feature>
<evidence type="ECO:0000256" key="1">
    <source>
        <dbReference type="SAM" id="SignalP"/>
    </source>
</evidence>
<dbReference type="EMBL" id="BAABKB010000016">
    <property type="protein sequence ID" value="GAA5017033.1"/>
    <property type="molecule type" value="Genomic_DNA"/>
</dbReference>
<name>A0ABP9J103_9ACTN</name>
<organism evidence="2 3">
    <name type="scientific">Streptomyces siamensis</name>
    <dbReference type="NCBI Taxonomy" id="1274986"/>
    <lineage>
        <taxon>Bacteria</taxon>
        <taxon>Bacillati</taxon>
        <taxon>Actinomycetota</taxon>
        <taxon>Actinomycetes</taxon>
        <taxon>Kitasatosporales</taxon>
        <taxon>Streptomycetaceae</taxon>
        <taxon>Streptomyces</taxon>
    </lineage>
</organism>